<evidence type="ECO:0000256" key="2">
    <source>
        <dbReference type="ARBA" id="ARBA00007991"/>
    </source>
</evidence>
<dbReference type="InterPro" id="IPR013598">
    <property type="entry name" value="Exportin-1/Importin-b-like"/>
</dbReference>
<dbReference type="Gene3D" id="1.25.10.10">
    <property type="entry name" value="Leucine-rich Repeat Variant"/>
    <property type="match status" value="1"/>
</dbReference>
<keyword evidence="3" id="KW-0813">Transport</keyword>
<dbReference type="InterPro" id="IPR057942">
    <property type="entry name" value="TPR_TNPO3_IPO13_3rd"/>
</dbReference>
<evidence type="ECO:0000259" key="7">
    <source>
        <dbReference type="Pfam" id="PF03810"/>
    </source>
</evidence>
<protein>
    <recommendedName>
        <fullName evidence="11">Importin-13</fullName>
    </recommendedName>
</protein>
<dbReference type="AlphaFoldDB" id="A0A9W8ATM4"/>
<dbReference type="GO" id="GO:0005737">
    <property type="term" value="C:cytoplasm"/>
    <property type="evidence" value="ECO:0007669"/>
    <property type="project" value="TreeGrafter"/>
</dbReference>
<evidence type="ECO:0000256" key="1">
    <source>
        <dbReference type="ARBA" id="ARBA00004123"/>
    </source>
</evidence>
<keyword evidence="4" id="KW-0677">Repeat</keyword>
<evidence type="ECO:0008006" key="11">
    <source>
        <dbReference type="Google" id="ProtNLM"/>
    </source>
</evidence>
<dbReference type="SUPFAM" id="SSF48371">
    <property type="entry name" value="ARM repeat"/>
    <property type="match status" value="2"/>
</dbReference>
<dbReference type="InterPro" id="IPR011989">
    <property type="entry name" value="ARM-like"/>
</dbReference>
<evidence type="ECO:0000259" key="8">
    <source>
        <dbReference type="Pfam" id="PF08389"/>
    </source>
</evidence>
<sequence length="1145" mass="128899">MTALTPLNLPDTDLDQFFQALSVPTSEAVKHLHQLQKTPSAWELAQRLLQTASVSCQFYGAHTLQVKLARDWNELPEDHIVPLRDQLLRWILQFSTGPAPVLTKLCLALTTFSLRAVPTYWQNFIPNTLQWLRQEPSNVVGLQGGVSAIDRAILEFLTVIPEEAHQDDISAGRRYQYWDEIRRAAPLVMETCTNLLASAGQPTQGLESPLFGQPNPTLPVGIGTDLQDRTLRTLLRWVQRDLMTDHVASIFDQAVYLFPYPTTCVAAGELISELVTRAEAHGFRKSLCARFLQFVGTPWFQYTLQCILQSGDEEQGRPFCSLLVSFAETFSDDFGQRLGDPSIAPLLQGLIGFTNFPGYFACDQDISDLPLNTWVFIEECYTEQLDSLDEQDETESGMSPSDERRVLQQHAHSLFTQLTQILVSRLEFPPRAQFRDWSSETQDRFLSYRRDVGDALLACYRVLGDSTLRILFANLPSQPSPAVGRTIEAVLYTLRCVSEAVSPHENTHLPLLFQPTFLEVINHPDHLFLRCTWLSFIGSYAEWLNHHPNFLMPALQSVTEAFSGRKEWARAAANAFRALCETCKSQLKHIAGQIIQGVVQVSPNIPQPEKAKALESIAELLPPLDADQFREPFFYLVGNLLSEAVHGLRNAGTIPTDQHRNSVLENLEYMTACSRGLQPTDDDMVRKREHEVSVDCDTVDESTLVPHPGGTPRAPSIGILETRLAAAGSWYALFTSEPFVQFRALRLQLLEEVVVRLEQDEEVVEAVCELLKSTLRQLPSARVHSPSVTLAPSEIASALAVFAFPLSYTNVLQLSPMALATFLVHQNSRWTEHIITLHTQSQGSSMSNEVTKAVSLLTFYLDTVTHLVTVYGNLRKYGGWYQNIRSVIDQLNNPTLLDSMGVRLSPGILTSSTNTVPQLLCALLEEIDALVSPAEAQAMVERLLSHHVDSILRVLQTLDHIEHHPHLLIGFFGFLQKYMQLCPKVLFQTSELQWDALMALTLRCLSFTDRLAVKSAFTYLTDLLTPKTSYSAQIKAFQDQLLQRYGERIIHELLMSLAGRLPRSMLQLPTELLFKLLNGHLEPTRRWLGSALNLPDFPSPHVDSKAKREFLMGIIGKRSYTAVKPPMYKFALQCRNMTEVMYGMY</sequence>
<dbReference type="Pfam" id="PF24140">
    <property type="entry name" value="TPR_TNPO3_IPO13_3rd"/>
    <property type="match status" value="1"/>
</dbReference>
<dbReference type="PANTHER" id="PTHR12363">
    <property type="entry name" value="TRANSPORTIN 3 AND IMPORTIN 13"/>
    <property type="match status" value="1"/>
</dbReference>
<dbReference type="Pfam" id="PF08389">
    <property type="entry name" value="Xpo1"/>
    <property type="match status" value="1"/>
</dbReference>
<dbReference type="Proteomes" id="UP001150925">
    <property type="component" value="Unassembled WGS sequence"/>
</dbReference>
<organism evidence="9 10">
    <name type="scientific">Dispira parvispora</name>
    <dbReference type="NCBI Taxonomy" id="1520584"/>
    <lineage>
        <taxon>Eukaryota</taxon>
        <taxon>Fungi</taxon>
        <taxon>Fungi incertae sedis</taxon>
        <taxon>Zoopagomycota</taxon>
        <taxon>Kickxellomycotina</taxon>
        <taxon>Dimargaritomycetes</taxon>
        <taxon>Dimargaritales</taxon>
        <taxon>Dimargaritaceae</taxon>
        <taxon>Dispira</taxon>
    </lineage>
</organism>
<comment type="subcellular location">
    <subcellularLocation>
        <location evidence="1">Nucleus</location>
    </subcellularLocation>
</comment>
<keyword evidence="10" id="KW-1185">Reference proteome</keyword>
<dbReference type="OrthoDB" id="2016913at2759"/>
<evidence type="ECO:0000256" key="5">
    <source>
        <dbReference type="ARBA" id="ARBA00022927"/>
    </source>
</evidence>
<dbReference type="InterPro" id="IPR051345">
    <property type="entry name" value="Importin_beta-like_NTR"/>
</dbReference>
<reference evidence="9" key="1">
    <citation type="submission" date="2022-07" db="EMBL/GenBank/DDBJ databases">
        <title>Phylogenomic reconstructions and comparative analyses of Kickxellomycotina fungi.</title>
        <authorList>
            <person name="Reynolds N.K."/>
            <person name="Stajich J.E."/>
            <person name="Barry K."/>
            <person name="Grigoriev I.V."/>
            <person name="Crous P."/>
            <person name="Smith M.E."/>
        </authorList>
    </citation>
    <scope>NUCLEOTIDE SEQUENCE</scope>
    <source>
        <strain evidence="9">RSA 1196</strain>
    </source>
</reference>
<comment type="similarity">
    <text evidence="2">Belongs to the importin beta family.</text>
</comment>
<dbReference type="GO" id="GO:0005634">
    <property type="term" value="C:nucleus"/>
    <property type="evidence" value="ECO:0007669"/>
    <property type="project" value="UniProtKB-SubCell"/>
</dbReference>
<gene>
    <name evidence="9" type="ORF">IWQ62_000977</name>
</gene>
<feature type="domain" description="Importin N-terminal" evidence="7">
    <location>
        <begin position="29"/>
        <end position="92"/>
    </location>
</feature>
<accession>A0A9W8ATM4</accession>
<evidence type="ECO:0000313" key="9">
    <source>
        <dbReference type="EMBL" id="KAJ1968875.1"/>
    </source>
</evidence>
<evidence type="ECO:0000256" key="6">
    <source>
        <dbReference type="ARBA" id="ARBA00023242"/>
    </source>
</evidence>
<dbReference type="InterPro" id="IPR016024">
    <property type="entry name" value="ARM-type_fold"/>
</dbReference>
<dbReference type="Pfam" id="PF18806">
    <property type="entry name" value="Importin_rep_3"/>
    <property type="match status" value="1"/>
</dbReference>
<dbReference type="PANTHER" id="PTHR12363:SF33">
    <property type="entry name" value="IMPORTIN-13"/>
    <property type="match status" value="1"/>
</dbReference>
<comment type="caution">
    <text evidence="9">The sequence shown here is derived from an EMBL/GenBank/DDBJ whole genome shotgun (WGS) entry which is preliminary data.</text>
</comment>
<evidence type="ECO:0000256" key="4">
    <source>
        <dbReference type="ARBA" id="ARBA00022737"/>
    </source>
</evidence>
<proteinExistence type="inferred from homology"/>
<feature type="domain" description="Exportin-1/Importin-beta-like" evidence="8">
    <location>
        <begin position="99"/>
        <end position="242"/>
    </location>
</feature>
<dbReference type="InterPro" id="IPR001494">
    <property type="entry name" value="Importin-beta_N"/>
</dbReference>
<evidence type="ECO:0000313" key="10">
    <source>
        <dbReference type="Proteomes" id="UP001150925"/>
    </source>
</evidence>
<dbReference type="InterPro" id="IPR040520">
    <property type="entry name" value="Importin_rep_3"/>
</dbReference>
<dbReference type="GO" id="GO:0031267">
    <property type="term" value="F:small GTPase binding"/>
    <property type="evidence" value="ECO:0007669"/>
    <property type="project" value="InterPro"/>
</dbReference>
<dbReference type="GO" id="GO:0006606">
    <property type="term" value="P:protein import into nucleus"/>
    <property type="evidence" value="ECO:0007669"/>
    <property type="project" value="TreeGrafter"/>
</dbReference>
<keyword evidence="6" id="KW-0539">Nucleus</keyword>
<evidence type="ECO:0000256" key="3">
    <source>
        <dbReference type="ARBA" id="ARBA00022448"/>
    </source>
</evidence>
<keyword evidence="5" id="KW-0653">Protein transport</keyword>
<name>A0A9W8ATM4_9FUNG</name>
<dbReference type="EMBL" id="JANBPY010000125">
    <property type="protein sequence ID" value="KAJ1968875.1"/>
    <property type="molecule type" value="Genomic_DNA"/>
</dbReference>
<dbReference type="Pfam" id="PF03810">
    <property type="entry name" value="IBN_N"/>
    <property type="match status" value="1"/>
</dbReference>